<dbReference type="Proteomes" id="UP001379533">
    <property type="component" value="Chromosome"/>
</dbReference>
<protein>
    <submittedName>
        <fullName evidence="2">Amidase</fullName>
        <ecNumber evidence="2">3.5.1.4</ecNumber>
    </submittedName>
</protein>
<keyword evidence="2" id="KW-0378">Hydrolase</keyword>
<sequence>MDSAITASELGRAFRAGTTNPVEALEHYLAKAETTEHVFIALTAERARAEAAASAERWRQGAPRSALDGVPVAWKDLFDVRGTVTTAGAAVFASHAPAERDAKLVDLASQAGLVCLGKTNLVEFAYSGIGLNPHFGTPRNPHDAKVARVPGGSSSGSAVAVAAGAAPVAIGTDTAGSIRVPAAFNGLVGFKSSSRRYAQDGVFPLSRTLDSLGPLARSVEDCIALDAIFSGRTAALAPVDLAQQRFVVDEGILHDARVEPGVRANLEAAVDELRRRGARIELRRVESLHEVLGLIEHLGWLAAPEALVVHEALMASPDVERLDPRVRKRLEVARNFTASDYVKLLWARERLIERVRQELDGAVVILPTVAHVAPELAPLERDMDLFFKANFATLRLTMVGSFLDMPGVALPTGLDAAGLPTSFLLSVPSGEDERILSVALAIEVLRKG</sequence>
<dbReference type="PANTHER" id="PTHR11895">
    <property type="entry name" value="TRANSAMIDASE"/>
    <property type="match status" value="1"/>
</dbReference>
<dbReference type="EMBL" id="CP089982">
    <property type="protein sequence ID" value="WXA91110.1"/>
    <property type="molecule type" value="Genomic_DNA"/>
</dbReference>
<keyword evidence="3" id="KW-1185">Reference proteome</keyword>
<dbReference type="NCBIfam" id="NF004766">
    <property type="entry name" value="PRK06102.1"/>
    <property type="match status" value="1"/>
</dbReference>
<evidence type="ECO:0000313" key="2">
    <source>
        <dbReference type="EMBL" id="WXA91110.1"/>
    </source>
</evidence>
<gene>
    <name evidence="2" type="ORF">LZC95_32230</name>
</gene>
<dbReference type="RefSeq" id="WP_394841731.1">
    <property type="nucleotide sequence ID" value="NZ_CP089982.1"/>
</dbReference>
<feature type="domain" description="Amidase" evidence="1">
    <location>
        <begin position="23"/>
        <end position="436"/>
    </location>
</feature>
<dbReference type="GO" id="GO:0004040">
    <property type="term" value="F:amidase activity"/>
    <property type="evidence" value="ECO:0007669"/>
    <property type="project" value="UniProtKB-EC"/>
</dbReference>
<reference evidence="2 3" key="1">
    <citation type="submission" date="2021-12" db="EMBL/GenBank/DDBJ databases">
        <title>Discovery of the Pendulisporaceae a myxobacterial family with distinct sporulation behavior and unique specialized metabolism.</title>
        <authorList>
            <person name="Garcia R."/>
            <person name="Popoff A."/>
            <person name="Bader C.D."/>
            <person name="Loehr J."/>
            <person name="Walesch S."/>
            <person name="Walt C."/>
            <person name="Boldt J."/>
            <person name="Bunk B."/>
            <person name="Haeckl F.J.F.P.J."/>
            <person name="Gunesch A.P."/>
            <person name="Birkelbach J."/>
            <person name="Nuebel U."/>
            <person name="Pietschmann T."/>
            <person name="Bach T."/>
            <person name="Mueller R."/>
        </authorList>
    </citation>
    <scope>NUCLEOTIDE SEQUENCE [LARGE SCALE GENOMIC DNA]</scope>
    <source>
        <strain evidence="2 3">MSr12523</strain>
    </source>
</reference>
<dbReference type="InterPro" id="IPR020556">
    <property type="entry name" value="Amidase_CS"/>
</dbReference>
<dbReference type="Gene3D" id="3.90.1300.10">
    <property type="entry name" value="Amidase signature (AS) domain"/>
    <property type="match status" value="1"/>
</dbReference>
<dbReference type="InterPro" id="IPR036928">
    <property type="entry name" value="AS_sf"/>
</dbReference>
<accession>A0ABZ2JX93</accession>
<dbReference type="InterPro" id="IPR000120">
    <property type="entry name" value="Amidase"/>
</dbReference>
<dbReference type="EC" id="3.5.1.4" evidence="2"/>
<evidence type="ECO:0000259" key="1">
    <source>
        <dbReference type="Pfam" id="PF01425"/>
    </source>
</evidence>
<organism evidence="2 3">
    <name type="scientific">Pendulispora brunnea</name>
    <dbReference type="NCBI Taxonomy" id="2905690"/>
    <lineage>
        <taxon>Bacteria</taxon>
        <taxon>Pseudomonadati</taxon>
        <taxon>Myxococcota</taxon>
        <taxon>Myxococcia</taxon>
        <taxon>Myxococcales</taxon>
        <taxon>Sorangiineae</taxon>
        <taxon>Pendulisporaceae</taxon>
        <taxon>Pendulispora</taxon>
    </lineage>
</organism>
<dbReference type="PANTHER" id="PTHR11895:SF176">
    <property type="entry name" value="AMIDASE AMID-RELATED"/>
    <property type="match status" value="1"/>
</dbReference>
<dbReference type="Pfam" id="PF01425">
    <property type="entry name" value="Amidase"/>
    <property type="match status" value="1"/>
</dbReference>
<dbReference type="InterPro" id="IPR023631">
    <property type="entry name" value="Amidase_dom"/>
</dbReference>
<proteinExistence type="predicted"/>
<name>A0ABZ2JX93_9BACT</name>
<dbReference type="PROSITE" id="PS00571">
    <property type="entry name" value="AMIDASES"/>
    <property type="match status" value="1"/>
</dbReference>
<evidence type="ECO:0000313" key="3">
    <source>
        <dbReference type="Proteomes" id="UP001379533"/>
    </source>
</evidence>
<dbReference type="SUPFAM" id="SSF75304">
    <property type="entry name" value="Amidase signature (AS) enzymes"/>
    <property type="match status" value="1"/>
</dbReference>